<accession>A0A5J9V109</accession>
<dbReference type="PIRSF" id="PIRSF028729">
    <property type="entry name" value="E3_ubiquit_lig_SCF_Skp"/>
    <property type="match status" value="1"/>
</dbReference>
<evidence type="ECO:0000256" key="3">
    <source>
        <dbReference type="ARBA" id="ARBA00022786"/>
    </source>
</evidence>
<gene>
    <name evidence="8" type="ORF">EJB05_21169</name>
</gene>
<dbReference type="SUPFAM" id="SSF54695">
    <property type="entry name" value="POZ domain"/>
    <property type="match status" value="1"/>
</dbReference>
<keyword evidence="9" id="KW-1185">Reference proteome</keyword>
<evidence type="ECO:0000256" key="1">
    <source>
        <dbReference type="ARBA" id="ARBA00004906"/>
    </source>
</evidence>
<dbReference type="InterPro" id="IPR001232">
    <property type="entry name" value="SKP1-like"/>
</dbReference>
<feature type="domain" description="SKP1 component dimerisation" evidence="6">
    <location>
        <begin position="125"/>
        <end position="172"/>
    </location>
</feature>
<dbReference type="Gene3D" id="3.30.710.10">
    <property type="entry name" value="Potassium Channel Kv1.1, Chain A"/>
    <property type="match status" value="1"/>
</dbReference>
<comment type="similarity">
    <text evidence="2 4">Belongs to the SKP1 family.</text>
</comment>
<evidence type="ECO:0000259" key="7">
    <source>
        <dbReference type="Pfam" id="PF03931"/>
    </source>
</evidence>
<dbReference type="CDD" id="cd18322">
    <property type="entry name" value="BTB_POZ_SKP1"/>
    <property type="match status" value="1"/>
</dbReference>
<keyword evidence="3 4" id="KW-0833">Ubl conjugation pathway</keyword>
<dbReference type="InterPro" id="IPR016072">
    <property type="entry name" value="Skp1_comp_dimer"/>
</dbReference>
<dbReference type="SUPFAM" id="SSF81382">
    <property type="entry name" value="Skp1 dimerisation domain-like"/>
    <property type="match status" value="1"/>
</dbReference>
<comment type="function">
    <text evidence="4">Involved in ubiquitination and subsequent proteasomal degradation of target proteins. Together with CUL1, RBX1 and a F-box protein, it forms a SCF E3 ubiquitin ligase complex. The functional specificity of this complex depends on the type of F-box protein. In the SCF complex, it serves as an adapter that links the F-box protein to CUL1.</text>
</comment>
<dbReference type="PANTHER" id="PTHR11165">
    <property type="entry name" value="SKP1"/>
    <property type="match status" value="1"/>
</dbReference>
<dbReference type="UniPathway" id="UPA00143"/>
<evidence type="ECO:0000259" key="6">
    <source>
        <dbReference type="Pfam" id="PF01466"/>
    </source>
</evidence>
<dbReference type="Pfam" id="PF03931">
    <property type="entry name" value="Skp1_POZ"/>
    <property type="match status" value="1"/>
</dbReference>
<sequence length="174" mass="19349">MASTSSQKMVRLTSSDGESFEVREEAIGAASVMIKGVLDEGCATDDGIPLPNVTGPILGRVLEYVNKHFDEPDPFKKDGDDSVASPPTNMSDTSPLKRFDREFINVGDDSVLFDLILAANYLNIQSLLDLACQAVVEEIKGKTPEEMRTRFNIVNDYPKEEEEEVRRENAWAFE</sequence>
<comment type="pathway">
    <text evidence="1 4">Protein modification; protein ubiquitination.</text>
</comment>
<comment type="caution">
    <text evidence="8">The sequence shown here is derived from an EMBL/GenBank/DDBJ whole genome shotgun (WGS) entry which is preliminary data.</text>
</comment>
<dbReference type="OrthoDB" id="2342932at2759"/>
<dbReference type="Pfam" id="PF01466">
    <property type="entry name" value="Skp1"/>
    <property type="match status" value="1"/>
</dbReference>
<dbReference type="Proteomes" id="UP000324897">
    <property type="component" value="Chromosome 1"/>
</dbReference>
<evidence type="ECO:0000256" key="5">
    <source>
        <dbReference type="SAM" id="MobiDB-lite"/>
    </source>
</evidence>
<feature type="compositionally biased region" description="Polar residues" evidence="5">
    <location>
        <begin position="85"/>
        <end position="94"/>
    </location>
</feature>
<proteinExistence type="inferred from homology"/>
<evidence type="ECO:0000313" key="8">
    <source>
        <dbReference type="EMBL" id="TVU29595.1"/>
    </source>
</evidence>
<dbReference type="GO" id="GO:0006511">
    <property type="term" value="P:ubiquitin-dependent protein catabolic process"/>
    <property type="evidence" value="ECO:0007669"/>
    <property type="project" value="InterPro"/>
</dbReference>
<dbReference type="InterPro" id="IPR036296">
    <property type="entry name" value="SKP1-like_dim_sf"/>
</dbReference>
<reference evidence="8 9" key="1">
    <citation type="journal article" date="2019" name="Sci. Rep.">
        <title>A high-quality genome of Eragrostis curvula grass provides insights into Poaceae evolution and supports new strategies to enhance forage quality.</title>
        <authorList>
            <person name="Carballo J."/>
            <person name="Santos B.A.C.M."/>
            <person name="Zappacosta D."/>
            <person name="Garbus I."/>
            <person name="Selva J.P."/>
            <person name="Gallo C.A."/>
            <person name="Diaz A."/>
            <person name="Albertini E."/>
            <person name="Caccamo M."/>
            <person name="Echenique V."/>
        </authorList>
    </citation>
    <scope>NUCLEOTIDE SEQUENCE [LARGE SCALE GENOMIC DNA]</scope>
    <source>
        <strain evidence="9">cv. Victoria</strain>
        <tissue evidence="8">Leaf</tissue>
    </source>
</reference>
<dbReference type="InterPro" id="IPR016897">
    <property type="entry name" value="SKP1"/>
</dbReference>
<name>A0A5J9V109_9POAL</name>
<feature type="region of interest" description="Disordered" evidence="5">
    <location>
        <begin position="73"/>
        <end position="95"/>
    </location>
</feature>
<dbReference type="AlphaFoldDB" id="A0A5J9V109"/>
<dbReference type="EMBL" id="RWGY01000011">
    <property type="protein sequence ID" value="TVU29595.1"/>
    <property type="molecule type" value="Genomic_DNA"/>
</dbReference>
<evidence type="ECO:0000256" key="2">
    <source>
        <dbReference type="ARBA" id="ARBA00009993"/>
    </source>
</evidence>
<dbReference type="InterPro" id="IPR016073">
    <property type="entry name" value="Skp1_comp_POZ"/>
</dbReference>
<organism evidence="8 9">
    <name type="scientific">Eragrostis curvula</name>
    <name type="common">weeping love grass</name>
    <dbReference type="NCBI Taxonomy" id="38414"/>
    <lineage>
        <taxon>Eukaryota</taxon>
        <taxon>Viridiplantae</taxon>
        <taxon>Streptophyta</taxon>
        <taxon>Embryophyta</taxon>
        <taxon>Tracheophyta</taxon>
        <taxon>Spermatophyta</taxon>
        <taxon>Magnoliopsida</taxon>
        <taxon>Liliopsida</taxon>
        <taxon>Poales</taxon>
        <taxon>Poaceae</taxon>
        <taxon>PACMAD clade</taxon>
        <taxon>Chloridoideae</taxon>
        <taxon>Eragrostideae</taxon>
        <taxon>Eragrostidinae</taxon>
        <taxon>Eragrostis</taxon>
    </lineage>
</organism>
<dbReference type="Gramene" id="TVU29595">
    <property type="protein sequence ID" value="TVU29595"/>
    <property type="gene ID" value="EJB05_21169"/>
</dbReference>
<comment type="subunit">
    <text evidence="4">Part of a SCF (SKP1-cullin-F-box) protein ligase complex.</text>
</comment>
<dbReference type="InterPro" id="IPR011333">
    <property type="entry name" value="SKP1/BTB/POZ_sf"/>
</dbReference>
<protein>
    <recommendedName>
        <fullName evidence="4">SKP1-like protein</fullName>
    </recommendedName>
</protein>
<evidence type="ECO:0000313" key="9">
    <source>
        <dbReference type="Proteomes" id="UP000324897"/>
    </source>
</evidence>
<dbReference type="GO" id="GO:0016567">
    <property type="term" value="P:protein ubiquitination"/>
    <property type="evidence" value="ECO:0007669"/>
    <property type="project" value="UniProtKB-UniRule"/>
</dbReference>
<dbReference type="FunFam" id="3.30.710.10:FF:000026">
    <property type="entry name" value="E3 ubiquitin ligase complex SCF subunit"/>
    <property type="match status" value="1"/>
</dbReference>
<feature type="domain" description="SKP1 component POZ" evidence="7">
    <location>
        <begin position="8"/>
        <end position="68"/>
    </location>
</feature>
<dbReference type="GO" id="GO:0009867">
    <property type="term" value="P:jasmonic acid mediated signaling pathway"/>
    <property type="evidence" value="ECO:0007669"/>
    <property type="project" value="UniProtKB-ARBA"/>
</dbReference>
<evidence type="ECO:0000256" key="4">
    <source>
        <dbReference type="PIRNR" id="PIRNR028729"/>
    </source>
</evidence>
<dbReference type="SMART" id="SM00512">
    <property type="entry name" value="Skp1"/>
    <property type="match status" value="1"/>
</dbReference>